<proteinExistence type="predicted"/>
<keyword evidence="2" id="KW-1185">Reference proteome</keyword>
<evidence type="ECO:0000313" key="1">
    <source>
        <dbReference type="EMBL" id="AMW36131.1"/>
    </source>
</evidence>
<dbReference type="Proteomes" id="UP000225190">
    <property type="component" value="Segment"/>
</dbReference>
<dbReference type="EMBL" id="KU197014">
    <property type="protein sequence ID" value="AMW36131.1"/>
    <property type="molecule type" value="Genomic_DNA"/>
</dbReference>
<name>A0A1I9L2E4_9CAUD</name>
<protein>
    <submittedName>
        <fullName evidence="1">Minor tail protein</fullName>
    </submittedName>
</protein>
<sequence>MILSYEHAVNEILKLFLDKWNSETAAIAGYVPKVYWPGVQVASAPDPLKFWCRVTIKTVQEPQTGFSACIEEDGTQSKSASRFTASGLVFVQLFCPKNHPDSMLIGRRLAQTAKLAFRAKKTPNGVWFPEVTATELDSEELYNRFNIVAETQYDEAA</sequence>
<evidence type="ECO:0000313" key="2">
    <source>
        <dbReference type="Proteomes" id="UP000225190"/>
    </source>
</evidence>
<organism evidence="1 2">
    <name type="scientific">Xanthomonas phage XAJ2</name>
    <dbReference type="NCBI Taxonomy" id="1775249"/>
    <lineage>
        <taxon>Viruses</taxon>
        <taxon>Duplodnaviria</taxon>
        <taxon>Heunggongvirae</taxon>
        <taxon>Uroviricota</taxon>
        <taxon>Caudoviricetes</taxon>
        <taxon>Caudoviricetes incertae sedis</taxon>
        <taxon>Xajduovirus</taxon>
        <taxon>Xajduovirus XAJ2</taxon>
    </lineage>
</organism>
<accession>A0A1I9L2E4</accession>
<reference evidence="1 2" key="1">
    <citation type="submission" date="2015-11" db="EMBL/GenBank/DDBJ databases">
        <title>Bacteriophages of Xanthomonas arboricola pv. juglandis: Characterization of two phages.</title>
        <authorList>
            <person name="Domotor D."/>
            <person name="Frank T."/>
            <person name="Rakhely G."/>
            <person name="Doffkay Z."/>
            <person name="Schneider G."/>
            <person name="Kovacs T."/>
        </authorList>
    </citation>
    <scope>NUCLEOTIDE SEQUENCE [LARGE SCALE GENOMIC DNA]</scope>
</reference>